<gene>
    <name evidence="5" type="ORF">H8S18_02350</name>
</gene>
<proteinExistence type="inferred from homology"/>
<feature type="domain" description="HTH iclR-type" evidence="4">
    <location>
        <begin position="15"/>
        <end position="57"/>
    </location>
</feature>
<dbReference type="InterPro" id="IPR005471">
    <property type="entry name" value="Tscrpt_reg_IclR_N"/>
</dbReference>
<dbReference type="InterPro" id="IPR043129">
    <property type="entry name" value="ATPase_NBD"/>
</dbReference>
<dbReference type="Pfam" id="PF09339">
    <property type="entry name" value="HTH_IclR"/>
    <property type="match status" value="1"/>
</dbReference>
<dbReference type="Proteomes" id="UP000606889">
    <property type="component" value="Unassembled WGS sequence"/>
</dbReference>
<dbReference type="EMBL" id="JACOON010000001">
    <property type="protein sequence ID" value="MBC5647174.1"/>
    <property type="molecule type" value="Genomic_DNA"/>
</dbReference>
<comment type="caution">
    <text evidence="5">The sequence shown here is derived from an EMBL/GenBank/DDBJ whole genome shotgun (WGS) entry which is preliminary data.</text>
</comment>
<keyword evidence="3" id="KW-0119">Carbohydrate metabolism</keyword>
<organism evidence="5 6">
    <name type="scientific">Christensenella tenuis</name>
    <dbReference type="NCBI Taxonomy" id="2763033"/>
    <lineage>
        <taxon>Bacteria</taxon>
        <taxon>Bacillati</taxon>
        <taxon>Bacillota</taxon>
        <taxon>Clostridia</taxon>
        <taxon>Christensenellales</taxon>
        <taxon>Christensenellaceae</taxon>
        <taxon>Christensenella</taxon>
    </lineage>
</organism>
<dbReference type="PANTHER" id="PTHR18964:SF149">
    <property type="entry name" value="BIFUNCTIONAL UDP-N-ACETYLGLUCOSAMINE 2-EPIMERASE_N-ACETYLMANNOSAMINE KINASE"/>
    <property type="match status" value="1"/>
</dbReference>
<sequence length="404" mass="45072">MQAHPNISERHKNMLSILRYIIQTGEVSANDIMQATGLSFATISRVLASLLEAKFIVKCGKTCIELGRHPEIFASNSKYGYLVHFFIETDSVSAWIADFGKHVTAKAVKKIARDITLEELGKQFAELVSSLTERLALNKNQVLAASVAVPGVVDDKNHVIRRIPNLSGLNNKDLRRKIMEVLDIPVLISNEARFCALGEKICRFPYVDDITYVDITKYSGIGAGILLNGRIFSGKNGVAGELGDIIIDTGNLDYEYREQEGCLEMLAGLATLYHKCECLIREGKAPFLSSKLERKPLDFHMIERAALEDRAVEAVYDETVRMWSIAIINIISILNPELIILGGVFDDSNQKTLDRISHYVKRAIYHDVNIELTTLGEKAQLFGGLEMLASYTLEQIIAKKILEI</sequence>
<evidence type="ECO:0000259" key="4">
    <source>
        <dbReference type="Pfam" id="PF09339"/>
    </source>
</evidence>
<dbReference type="InterPro" id="IPR036390">
    <property type="entry name" value="WH_DNA-bd_sf"/>
</dbReference>
<evidence type="ECO:0000313" key="6">
    <source>
        <dbReference type="Proteomes" id="UP000606889"/>
    </source>
</evidence>
<comment type="function">
    <text evidence="1">Transcriptional repressor of xylose-utilizing enzymes.</text>
</comment>
<dbReference type="Gene3D" id="1.10.10.10">
    <property type="entry name" value="Winged helix-like DNA-binding domain superfamily/Winged helix DNA-binding domain"/>
    <property type="match status" value="1"/>
</dbReference>
<keyword evidence="3" id="KW-0859">Xylose metabolism</keyword>
<keyword evidence="6" id="KW-1185">Reference proteome</keyword>
<dbReference type="Gene3D" id="3.30.420.40">
    <property type="match status" value="2"/>
</dbReference>
<dbReference type="InterPro" id="IPR000600">
    <property type="entry name" value="ROK"/>
</dbReference>
<protein>
    <submittedName>
        <fullName evidence="5">ROK family transcriptional regulator</fullName>
    </submittedName>
</protein>
<evidence type="ECO:0000313" key="5">
    <source>
        <dbReference type="EMBL" id="MBC5647174.1"/>
    </source>
</evidence>
<evidence type="ECO:0000256" key="3">
    <source>
        <dbReference type="ARBA" id="ARBA00022629"/>
    </source>
</evidence>
<evidence type="ECO:0000256" key="1">
    <source>
        <dbReference type="ARBA" id="ARBA00002486"/>
    </source>
</evidence>
<dbReference type="SUPFAM" id="SSF53067">
    <property type="entry name" value="Actin-like ATPase domain"/>
    <property type="match status" value="1"/>
</dbReference>
<dbReference type="PANTHER" id="PTHR18964">
    <property type="entry name" value="ROK (REPRESSOR, ORF, KINASE) FAMILY"/>
    <property type="match status" value="1"/>
</dbReference>
<evidence type="ECO:0000256" key="2">
    <source>
        <dbReference type="ARBA" id="ARBA00006479"/>
    </source>
</evidence>
<reference evidence="5 6" key="1">
    <citation type="submission" date="2020-08" db="EMBL/GenBank/DDBJ databases">
        <title>Genome public.</title>
        <authorList>
            <person name="Liu C."/>
            <person name="Sun Q."/>
        </authorList>
    </citation>
    <scope>NUCLEOTIDE SEQUENCE [LARGE SCALE GENOMIC DNA]</scope>
    <source>
        <strain evidence="5 6">NSJ-35</strain>
    </source>
</reference>
<dbReference type="InterPro" id="IPR036388">
    <property type="entry name" value="WH-like_DNA-bd_sf"/>
</dbReference>
<comment type="similarity">
    <text evidence="2">Belongs to the ROK (NagC/XylR) family.</text>
</comment>
<dbReference type="RefSeq" id="WP_186856689.1">
    <property type="nucleotide sequence ID" value="NZ_JACOON010000001.1"/>
</dbReference>
<dbReference type="SUPFAM" id="SSF46785">
    <property type="entry name" value="Winged helix' DNA-binding domain"/>
    <property type="match status" value="1"/>
</dbReference>
<dbReference type="Pfam" id="PF00480">
    <property type="entry name" value="ROK"/>
    <property type="match status" value="1"/>
</dbReference>
<accession>A0ABR7EBM9</accession>
<name>A0ABR7EBM9_9FIRM</name>